<comment type="caution">
    <text evidence="3">The sequence shown here is derived from an EMBL/GenBank/DDBJ whole genome shotgun (WGS) entry which is preliminary data.</text>
</comment>
<keyword evidence="4" id="KW-1185">Reference proteome</keyword>
<feature type="transmembrane region" description="Helical" evidence="2">
    <location>
        <begin position="707"/>
        <end position="727"/>
    </location>
</feature>
<organism evidence="3 4">
    <name type="scientific">Cymbomonas tetramitiformis</name>
    <dbReference type="NCBI Taxonomy" id="36881"/>
    <lineage>
        <taxon>Eukaryota</taxon>
        <taxon>Viridiplantae</taxon>
        <taxon>Chlorophyta</taxon>
        <taxon>Pyramimonadophyceae</taxon>
        <taxon>Pyramimonadales</taxon>
        <taxon>Pyramimonadaceae</taxon>
        <taxon>Cymbomonas</taxon>
    </lineage>
</organism>
<feature type="compositionally biased region" description="Pro residues" evidence="1">
    <location>
        <begin position="79"/>
        <end position="88"/>
    </location>
</feature>
<feature type="compositionally biased region" description="Pro residues" evidence="1">
    <location>
        <begin position="272"/>
        <end position="302"/>
    </location>
</feature>
<feature type="transmembrane region" description="Helical" evidence="2">
    <location>
        <begin position="777"/>
        <end position="796"/>
    </location>
</feature>
<feature type="region of interest" description="Disordered" evidence="1">
    <location>
        <begin position="258"/>
        <end position="302"/>
    </location>
</feature>
<evidence type="ECO:0000313" key="4">
    <source>
        <dbReference type="Proteomes" id="UP001190700"/>
    </source>
</evidence>
<feature type="region of interest" description="Disordered" evidence="1">
    <location>
        <begin position="124"/>
        <end position="175"/>
    </location>
</feature>
<evidence type="ECO:0000256" key="2">
    <source>
        <dbReference type="SAM" id="Phobius"/>
    </source>
</evidence>
<feature type="region of interest" description="Disordered" evidence="1">
    <location>
        <begin position="452"/>
        <end position="486"/>
    </location>
</feature>
<feature type="region of interest" description="Disordered" evidence="1">
    <location>
        <begin position="925"/>
        <end position="959"/>
    </location>
</feature>
<dbReference type="PRINTS" id="PR01217">
    <property type="entry name" value="PRICHEXTENSN"/>
</dbReference>
<feature type="compositionally biased region" description="Pro residues" evidence="1">
    <location>
        <begin position="617"/>
        <end position="671"/>
    </location>
</feature>
<evidence type="ECO:0000256" key="1">
    <source>
        <dbReference type="SAM" id="MobiDB-lite"/>
    </source>
</evidence>
<name>A0AAE0GIL1_9CHLO</name>
<feature type="compositionally biased region" description="Polar residues" evidence="1">
    <location>
        <begin position="258"/>
        <end position="269"/>
    </location>
</feature>
<dbReference type="EMBL" id="LGRX02005354">
    <property type="protein sequence ID" value="KAK3278618.1"/>
    <property type="molecule type" value="Genomic_DNA"/>
</dbReference>
<gene>
    <name evidence="3" type="ORF">CYMTET_13458</name>
</gene>
<dbReference type="PANTHER" id="PTHR48125">
    <property type="entry name" value="LP07818P1"/>
    <property type="match status" value="1"/>
</dbReference>
<dbReference type="PANTHER" id="PTHR48125:SF10">
    <property type="entry name" value="OS12G0136300 PROTEIN"/>
    <property type="match status" value="1"/>
</dbReference>
<feature type="compositionally biased region" description="Acidic residues" evidence="1">
    <location>
        <begin position="984"/>
        <end position="996"/>
    </location>
</feature>
<feature type="region of interest" description="Disordered" evidence="1">
    <location>
        <begin position="611"/>
        <end position="675"/>
    </location>
</feature>
<feature type="transmembrane region" description="Helical" evidence="2">
    <location>
        <begin position="851"/>
        <end position="871"/>
    </location>
</feature>
<evidence type="ECO:0000313" key="3">
    <source>
        <dbReference type="EMBL" id="KAK3278618.1"/>
    </source>
</evidence>
<dbReference type="AlphaFoldDB" id="A0AAE0GIL1"/>
<feature type="region of interest" description="Disordered" evidence="1">
    <location>
        <begin position="1"/>
        <end position="20"/>
    </location>
</feature>
<dbReference type="Proteomes" id="UP001190700">
    <property type="component" value="Unassembled WGS sequence"/>
</dbReference>
<feature type="compositionally biased region" description="Basic and acidic residues" evidence="1">
    <location>
        <begin position="925"/>
        <end position="935"/>
    </location>
</feature>
<feature type="compositionally biased region" description="Low complexity" evidence="1">
    <location>
        <begin position="65"/>
        <end position="78"/>
    </location>
</feature>
<feature type="transmembrane region" description="Helical" evidence="2">
    <location>
        <begin position="742"/>
        <end position="765"/>
    </location>
</feature>
<protein>
    <submittedName>
        <fullName evidence="3">Uncharacterized protein</fullName>
    </submittedName>
</protein>
<keyword evidence="2" id="KW-0472">Membrane</keyword>
<keyword evidence="2" id="KW-1133">Transmembrane helix</keyword>
<feature type="region of interest" description="Disordered" evidence="1">
    <location>
        <begin position="65"/>
        <end position="92"/>
    </location>
</feature>
<reference evidence="3 4" key="1">
    <citation type="journal article" date="2015" name="Genome Biol. Evol.">
        <title>Comparative Genomics of a Bacterivorous Green Alga Reveals Evolutionary Causalities and Consequences of Phago-Mixotrophic Mode of Nutrition.</title>
        <authorList>
            <person name="Burns J.A."/>
            <person name="Paasch A."/>
            <person name="Narechania A."/>
            <person name="Kim E."/>
        </authorList>
    </citation>
    <scope>NUCLEOTIDE SEQUENCE [LARGE SCALE GENOMIC DNA]</scope>
    <source>
        <strain evidence="3 4">PLY_AMNH</strain>
    </source>
</reference>
<feature type="compositionally biased region" description="Pro residues" evidence="1">
    <location>
        <begin position="134"/>
        <end position="170"/>
    </location>
</feature>
<sequence length="1023" mass="108124">MLPIMNSPCGPCKWAQKDPRREQHRRHIIGTVLPSPAGLSTSPLSISSPLNTIYPDAATALSAFPTASTSTSKPTPATATPPPPPPPCHHYLTHHQLPATYLSRPRHPPPPICAATTFVPTTPKSLPAISISTPPSPSPPFPHPPPSPPPPSPPPPSPPPPPPPSPPPPTLYINDANSGAGGISTIYFQGSSLLTCMVVVISAPIYTLAVTASGPIQLNWHFQSSQICAADDTCTITLCGFVVGTYDITGSVTFTNENPESALSGTVHTTYAPPPPPSPNPPLPPPPHLPPPPSPPPPSTTPFLPTPVPTWVPAAPLAPSPSLLRRCHLLHLRLLSRPPPTVAIGSGEPVSVYYQGSPEATCVRPLEEDTVTDVQHIHVSAFGPLNLSWDFEGGDVCGDSGCYVDLCGFLPGTYNVSGTITFTETANSTSPSSVLQGLIIILNAPPPVPPPPPFSLPPLPSSPLPPPTPPHPLPPPCPSPPPPPLAQDPESFVVGFTIVFHDLSYADYLADVPSFRAEYIEALHSGVLGDDEVVQFLRSSPGSVQVATKVIYPPEVATSATFDCELGSTSSCGTLLATLTTQPSILFASSSYFASYPDVSASDITTSHIDQSTTYALPPPSPSPPHPPPYPPPHPPPHPPPNPPPNPPPSPPPSPPPNPPPNPPPHPPPRTPPKRIAWGTIGGVFGGGLFLWVACKVADRYRAGTNHLALFITLLALVDIISDILYIHTDLSKGAEEIRGCYYAAVIFLVLSMLANAAVMTHFLIHEMRTNQEMHEWVAANTSIAALIFFLAFTNVEVFTVVSSRTLPFLNAKLLPQQQTRVQMLGLVTNLLEDVPQAVILVFANSLTGTWSGTATVSFVATVLAICYGITKRMLSSILVFTLEAQTYMQSGGGGAATTDNTAPSVASSAAEYRVQMSELMKEVEQSAVDPEGRIKQSGPQKEVRSGDVPSAEGSYTEYNNPLAHLDDEGAFEMVEMEVKGELGGDEESSVEVLSEETDKSRNRMMMSAFHAASNDGGGASPS</sequence>
<feature type="region of interest" description="Disordered" evidence="1">
    <location>
        <begin position="982"/>
        <end position="1023"/>
    </location>
</feature>
<feature type="transmembrane region" description="Helical" evidence="2">
    <location>
        <begin position="676"/>
        <end position="695"/>
    </location>
</feature>
<accession>A0AAE0GIL1</accession>
<keyword evidence="2" id="KW-0812">Transmembrane</keyword>
<proteinExistence type="predicted"/>